<sequence length="181" mass="20552">MNRKTASTGKKGASFTVIYMIGVIFATTKLIDYLQWTFQLIKKWDLPDEPFFSKVVLMNNTVEISTTAYLVFALAYILVFGFIILGLYQLNRTTKLFEGNSVFQPEVSVSFKRAGKSFLAFAFGTFIIDVAFLAWAHTSSRVMDLLSTELLVFLILGYLMFFLADVFKEGITLQEENDLII</sequence>
<name>A0A1I7E4I3_9BACT</name>
<keyword evidence="1" id="KW-0472">Membrane</keyword>
<dbReference type="Proteomes" id="UP000199673">
    <property type="component" value="Unassembled WGS sequence"/>
</dbReference>
<dbReference type="AlphaFoldDB" id="A0A1I7E4I3"/>
<evidence type="ECO:0000313" key="3">
    <source>
        <dbReference type="Proteomes" id="UP000199673"/>
    </source>
</evidence>
<keyword evidence="1" id="KW-1133">Transmembrane helix</keyword>
<feature type="transmembrane region" description="Helical" evidence="1">
    <location>
        <begin position="12"/>
        <end position="31"/>
    </location>
</feature>
<keyword evidence="1" id="KW-0812">Transmembrane</keyword>
<dbReference type="EMBL" id="FPBF01000010">
    <property type="protein sequence ID" value="SFU18836.1"/>
    <property type="molecule type" value="Genomic_DNA"/>
</dbReference>
<feature type="transmembrane region" description="Helical" evidence="1">
    <location>
        <begin position="67"/>
        <end position="88"/>
    </location>
</feature>
<evidence type="ECO:0008006" key="4">
    <source>
        <dbReference type="Google" id="ProtNLM"/>
    </source>
</evidence>
<dbReference type="RefSeq" id="WP_091698042.1">
    <property type="nucleotide sequence ID" value="NZ_FPBF01000010.1"/>
</dbReference>
<feature type="transmembrane region" description="Helical" evidence="1">
    <location>
        <begin position="150"/>
        <end position="167"/>
    </location>
</feature>
<organism evidence="2 3">
    <name type="scientific">Algoriphagus locisalis</name>
    <dbReference type="NCBI Taxonomy" id="305507"/>
    <lineage>
        <taxon>Bacteria</taxon>
        <taxon>Pseudomonadati</taxon>
        <taxon>Bacteroidota</taxon>
        <taxon>Cytophagia</taxon>
        <taxon>Cytophagales</taxon>
        <taxon>Cyclobacteriaceae</taxon>
        <taxon>Algoriphagus</taxon>
    </lineage>
</organism>
<accession>A0A1I7E4I3</accession>
<proteinExistence type="predicted"/>
<dbReference type="Pfam" id="PF11188">
    <property type="entry name" value="DUF2975"/>
    <property type="match status" value="1"/>
</dbReference>
<reference evidence="3" key="1">
    <citation type="submission" date="2016-10" db="EMBL/GenBank/DDBJ databases">
        <authorList>
            <person name="Varghese N."/>
            <person name="Submissions S."/>
        </authorList>
    </citation>
    <scope>NUCLEOTIDE SEQUENCE [LARGE SCALE GENOMIC DNA]</scope>
    <source>
        <strain evidence="3">DSM 23445</strain>
    </source>
</reference>
<dbReference type="InterPro" id="IPR021354">
    <property type="entry name" value="DUF2975"/>
</dbReference>
<keyword evidence="3" id="KW-1185">Reference proteome</keyword>
<protein>
    <recommendedName>
        <fullName evidence="4">DUF2975 domain-containing protein</fullName>
    </recommendedName>
</protein>
<evidence type="ECO:0000256" key="1">
    <source>
        <dbReference type="SAM" id="Phobius"/>
    </source>
</evidence>
<dbReference type="OrthoDB" id="1163870at2"/>
<gene>
    <name evidence="2" type="ORF">SAMN04489724_0045</name>
</gene>
<feature type="transmembrane region" description="Helical" evidence="1">
    <location>
        <begin position="118"/>
        <end position="138"/>
    </location>
</feature>
<evidence type="ECO:0000313" key="2">
    <source>
        <dbReference type="EMBL" id="SFU18836.1"/>
    </source>
</evidence>
<dbReference type="STRING" id="305507.SAMN04489724_0045"/>